<evidence type="ECO:0000259" key="9">
    <source>
        <dbReference type="PROSITE" id="PS50111"/>
    </source>
</evidence>
<comment type="caution">
    <text evidence="11">The sequence shown here is derived from an EMBL/GenBank/DDBJ whole genome shotgun (WGS) entry which is preliminary data.</text>
</comment>
<dbReference type="InterPro" id="IPR024478">
    <property type="entry name" value="HlyB_4HB_MCP"/>
</dbReference>
<feature type="transmembrane region" description="Helical" evidence="8">
    <location>
        <begin position="15"/>
        <end position="35"/>
    </location>
</feature>
<protein>
    <submittedName>
        <fullName evidence="11">Methyl-accepting chemotaxis protein</fullName>
    </submittedName>
</protein>
<dbReference type="PROSITE" id="PS50111">
    <property type="entry name" value="CHEMOTAXIS_TRANSDUC_2"/>
    <property type="match status" value="1"/>
</dbReference>
<organism evidence="11 12">
    <name type="scientific">Bacillus cereus VD196</name>
    <dbReference type="NCBI Taxonomy" id="1053243"/>
    <lineage>
        <taxon>Bacteria</taxon>
        <taxon>Bacillati</taxon>
        <taxon>Bacillota</taxon>
        <taxon>Bacilli</taxon>
        <taxon>Bacillales</taxon>
        <taxon>Bacillaceae</taxon>
        <taxon>Bacillus</taxon>
        <taxon>Bacillus cereus group</taxon>
    </lineage>
</organism>
<evidence type="ECO:0000256" key="7">
    <source>
        <dbReference type="SAM" id="Coils"/>
    </source>
</evidence>
<dbReference type="GO" id="GO:0007165">
    <property type="term" value="P:signal transduction"/>
    <property type="evidence" value="ECO:0007669"/>
    <property type="project" value="UniProtKB-KW"/>
</dbReference>
<dbReference type="Pfam" id="PF12729">
    <property type="entry name" value="4HB_MCP_1"/>
    <property type="match status" value="1"/>
</dbReference>
<keyword evidence="7" id="KW-0175">Coiled coil</keyword>
<dbReference type="GO" id="GO:0006935">
    <property type="term" value="P:chemotaxis"/>
    <property type="evidence" value="ECO:0007669"/>
    <property type="project" value="InterPro"/>
</dbReference>
<comment type="similarity">
    <text evidence="5">Belongs to the methyl-accepting chemotaxis (MCP) protein family.</text>
</comment>
<gene>
    <name evidence="11" type="ORF">IKE_02404</name>
</gene>
<dbReference type="SUPFAM" id="SSF58104">
    <property type="entry name" value="Methyl-accepting chemotaxis protein (MCP) signaling domain"/>
    <property type="match status" value="1"/>
</dbReference>
<dbReference type="GO" id="GO:0005886">
    <property type="term" value="C:plasma membrane"/>
    <property type="evidence" value="ECO:0007669"/>
    <property type="project" value="UniProtKB-SubCell"/>
</dbReference>
<keyword evidence="2" id="KW-1003">Cell membrane</keyword>
<feature type="domain" description="HAMP" evidence="10">
    <location>
        <begin position="212"/>
        <end position="264"/>
    </location>
</feature>
<reference evidence="11 12" key="1">
    <citation type="submission" date="2012-12" db="EMBL/GenBank/DDBJ databases">
        <title>The Genome Sequence of Bacillus cereus VD196.</title>
        <authorList>
            <consortium name="The Broad Institute Genome Sequencing Platform"/>
            <consortium name="The Broad Institute Genome Sequencing Center for Infectious Disease"/>
            <person name="Feldgarden M."/>
            <person name="Van der Auwera G.A."/>
            <person name="Mahillon J."/>
            <person name="Duprez V."/>
            <person name="Timmery S."/>
            <person name="Mattelet C."/>
            <person name="Dierick K."/>
            <person name="Sun M."/>
            <person name="Yu Z."/>
            <person name="Zhu L."/>
            <person name="Hu X."/>
            <person name="Shank E.B."/>
            <person name="Swiecicka I."/>
            <person name="Hansen B.M."/>
            <person name="Andrup L."/>
            <person name="Walker B."/>
            <person name="Young S.K."/>
            <person name="Zeng Q."/>
            <person name="Gargeya S."/>
            <person name="Fitzgerald M."/>
            <person name="Haas B."/>
            <person name="Abouelleil A."/>
            <person name="Alvarado L."/>
            <person name="Arachchi H.M."/>
            <person name="Berlin A.M."/>
            <person name="Chapman S.B."/>
            <person name="Dewar J."/>
            <person name="Goldberg J."/>
            <person name="Griggs A."/>
            <person name="Gujja S."/>
            <person name="Hansen M."/>
            <person name="Howarth C."/>
            <person name="Imamovic A."/>
            <person name="Larimer J."/>
            <person name="McCowan C."/>
            <person name="Murphy C."/>
            <person name="Neiman D."/>
            <person name="Pearson M."/>
            <person name="Priest M."/>
            <person name="Roberts A."/>
            <person name="Saif S."/>
            <person name="Shea T."/>
            <person name="Sisk P."/>
            <person name="Sykes S."/>
            <person name="Wortman J."/>
            <person name="Nusbaum C."/>
            <person name="Birren B."/>
        </authorList>
    </citation>
    <scope>NUCLEOTIDE SEQUENCE [LARGE SCALE GENOMIC DNA]</scope>
    <source>
        <strain evidence="11 12">VD196</strain>
    </source>
</reference>
<dbReference type="CDD" id="cd19411">
    <property type="entry name" value="MCP2201-like_sensor"/>
    <property type="match status" value="1"/>
</dbReference>
<name>A0A9W5Q512_BACCE</name>
<feature type="domain" description="Methyl-accepting transducer" evidence="9">
    <location>
        <begin position="283"/>
        <end position="519"/>
    </location>
</feature>
<dbReference type="EMBL" id="AHFL01000011">
    <property type="protein sequence ID" value="EOO67277.1"/>
    <property type="molecule type" value="Genomic_DNA"/>
</dbReference>
<dbReference type="InterPro" id="IPR003660">
    <property type="entry name" value="HAMP_dom"/>
</dbReference>
<evidence type="ECO:0000256" key="8">
    <source>
        <dbReference type="SAM" id="Phobius"/>
    </source>
</evidence>
<dbReference type="PRINTS" id="PR00260">
    <property type="entry name" value="CHEMTRNSDUCR"/>
</dbReference>
<dbReference type="AlphaFoldDB" id="A0A9W5Q512"/>
<accession>A0A9W5Q512</accession>
<dbReference type="Gene3D" id="6.10.340.10">
    <property type="match status" value="1"/>
</dbReference>
<keyword evidence="8" id="KW-1133">Transmembrane helix</keyword>
<dbReference type="PANTHER" id="PTHR32089">
    <property type="entry name" value="METHYL-ACCEPTING CHEMOTAXIS PROTEIN MCPB"/>
    <property type="match status" value="1"/>
</dbReference>
<evidence type="ECO:0000256" key="2">
    <source>
        <dbReference type="ARBA" id="ARBA00022475"/>
    </source>
</evidence>
<dbReference type="CDD" id="cd06225">
    <property type="entry name" value="HAMP"/>
    <property type="match status" value="1"/>
</dbReference>
<proteinExistence type="inferred from homology"/>
<evidence type="ECO:0000256" key="4">
    <source>
        <dbReference type="ARBA" id="ARBA00023224"/>
    </source>
</evidence>
<dbReference type="Proteomes" id="UP000014023">
    <property type="component" value="Unassembled WGS sequence"/>
</dbReference>
<feature type="coiled-coil region" evidence="7">
    <location>
        <begin position="75"/>
        <end position="102"/>
    </location>
</feature>
<dbReference type="RefSeq" id="WP_016124966.1">
    <property type="nucleotide sequence ID" value="NZ_KB976254.1"/>
</dbReference>
<dbReference type="PANTHER" id="PTHR32089:SF112">
    <property type="entry name" value="LYSOZYME-LIKE PROTEIN-RELATED"/>
    <property type="match status" value="1"/>
</dbReference>
<evidence type="ECO:0000256" key="6">
    <source>
        <dbReference type="PROSITE-ProRule" id="PRU00284"/>
    </source>
</evidence>
<dbReference type="GO" id="GO:0004888">
    <property type="term" value="F:transmembrane signaling receptor activity"/>
    <property type="evidence" value="ECO:0007669"/>
    <property type="project" value="InterPro"/>
</dbReference>
<dbReference type="InterPro" id="IPR004089">
    <property type="entry name" value="MCPsignal_dom"/>
</dbReference>
<keyword evidence="8" id="KW-0812">Transmembrane</keyword>
<dbReference type="CDD" id="cd11386">
    <property type="entry name" value="MCP_signal"/>
    <property type="match status" value="1"/>
</dbReference>
<evidence type="ECO:0000259" key="10">
    <source>
        <dbReference type="PROSITE" id="PS50885"/>
    </source>
</evidence>
<dbReference type="Pfam" id="PF00672">
    <property type="entry name" value="HAMP"/>
    <property type="match status" value="1"/>
</dbReference>
<evidence type="ECO:0000256" key="1">
    <source>
        <dbReference type="ARBA" id="ARBA00004236"/>
    </source>
</evidence>
<dbReference type="SMART" id="SM00304">
    <property type="entry name" value="HAMP"/>
    <property type="match status" value="1"/>
</dbReference>
<keyword evidence="3 8" id="KW-0472">Membrane</keyword>
<dbReference type="InterPro" id="IPR047347">
    <property type="entry name" value="YvaQ-like_sensor"/>
</dbReference>
<dbReference type="PROSITE" id="PS51257">
    <property type="entry name" value="PROKAR_LIPOPROTEIN"/>
    <property type="match status" value="1"/>
</dbReference>
<comment type="subcellular location">
    <subcellularLocation>
        <location evidence="1">Cell membrane</location>
    </subcellularLocation>
</comment>
<evidence type="ECO:0000256" key="5">
    <source>
        <dbReference type="ARBA" id="ARBA00029447"/>
    </source>
</evidence>
<dbReference type="PROSITE" id="PS50885">
    <property type="entry name" value="HAMP"/>
    <property type="match status" value="1"/>
</dbReference>
<feature type="transmembrane region" description="Helical" evidence="8">
    <location>
        <begin position="189"/>
        <end position="210"/>
    </location>
</feature>
<dbReference type="Gene3D" id="1.10.287.950">
    <property type="entry name" value="Methyl-accepting chemotaxis protein"/>
    <property type="match status" value="1"/>
</dbReference>
<sequence length="571" mass="63538">MELLRNSKVGTKLNILITISSIACIVLSLIGFWGLERGKSTSSNMYEDNLLPIEWIGIVESNFYHVNMNFMEIMVSKDEKRMNELIREMDGIRQENDHLLKQFEAKVISTKEKELYNTFYETFNKLRTQMKKAQELGKSNNEEAYAYYLKEIEPNMQKSIKSIRELILYNSNNAELLQKENNNSAQNTMIMFVSISLLAILIIILIGYIIKLTIRKPLALLQSDMEKVAAGDLTTRTPYKANNELGHIVQSFNSMLDNLQQLIANVKMTTQEVISTTEGVLQDTNRASSISNEVVQTVLEVKTKIEGQVSSIQESSSSMEEITTGVQTVAESSAVVAEVAVTTTERINIGSEVINHSILQMNSVHDVVEETSKVINKLVTRTQQIDTALAAITNIAEQTNLLALNAAIEAARAGENGKGFAVVAAEVRDLAEQSKESAKEVNHLIKSIQKDTQDTVNVMQKGQQKAVEGKEAAYKANQTFLSIMRDIDKITSQIQEVSAATEEMSAGTEEVNASLSLVSETATDVKKETLQTVNSIQSQAVSIEQISIQSNKMKEKVEELTELVSKFNITE</sequence>
<dbReference type="Pfam" id="PF00015">
    <property type="entry name" value="MCPsignal"/>
    <property type="match status" value="1"/>
</dbReference>
<evidence type="ECO:0000256" key="3">
    <source>
        <dbReference type="ARBA" id="ARBA00023136"/>
    </source>
</evidence>
<dbReference type="InterPro" id="IPR004090">
    <property type="entry name" value="Chemotax_Me-accpt_rcpt"/>
</dbReference>
<keyword evidence="4 6" id="KW-0807">Transducer</keyword>
<evidence type="ECO:0000313" key="11">
    <source>
        <dbReference type="EMBL" id="EOO67277.1"/>
    </source>
</evidence>
<dbReference type="SMART" id="SM00283">
    <property type="entry name" value="MA"/>
    <property type="match status" value="1"/>
</dbReference>
<evidence type="ECO:0000313" key="12">
    <source>
        <dbReference type="Proteomes" id="UP000014023"/>
    </source>
</evidence>